<evidence type="ECO:0000313" key="4">
    <source>
        <dbReference type="Proteomes" id="UP000566819"/>
    </source>
</evidence>
<accession>A0A8H4QG33</accession>
<dbReference type="Gene3D" id="2.60.120.1160">
    <property type="match status" value="1"/>
</dbReference>
<protein>
    <recommendedName>
        <fullName evidence="2">Glycoside hydrolase 131 catalytic N-terminal domain-containing protein</fullName>
    </recommendedName>
</protein>
<evidence type="ECO:0000259" key="2">
    <source>
        <dbReference type="Pfam" id="PF18271"/>
    </source>
</evidence>
<feature type="signal peptide" evidence="1">
    <location>
        <begin position="1"/>
        <end position="20"/>
    </location>
</feature>
<organism evidence="3 4">
    <name type="scientific">Cudoniella acicularis</name>
    <dbReference type="NCBI Taxonomy" id="354080"/>
    <lineage>
        <taxon>Eukaryota</taxon>
        <taxon>Fungi</taxon>
        <taxon>Dikarya</taxon>
        <taxon>Ascomycota</taxon>
        <taxon>Pezizomycotina</taxon>
        <taxon>Leotiomycetes</taxon>
        <taxon>Helotiales</taxon>
        <taxon>Tricladiaceae</taxon>
        <taxon>Cudoniella</taxon>
    </lineage>
</organism>
<keyword evidence="4" id="KW-1185">Reference proteome</keyword>
<proteinExistence type="predicted"/>
<sequence length="103" mass="10991">MLSPLPIILLASLLTTAVSAQKCPIQFDGRVPESSTLGTFDTSASPFNPGYVLGANLKWSSVLQFPAVNSSLFDANGTKAVEVTIKYILLPSLPQNFHSTHLS</sequence>
<reference evidence="3 4" key="1">
    <citation type="submission" date="2020-03" db="EMBL/GenBank/DDBJ databases">
        <title>Draft Genome Sequence of Cudoniella acicularis.</title>
        <authorList>
            <person name="Buettner E."/>
            <person name="Kellner H."/>
        </authorList>
    </citation>
    <scope>NUCLEOTIDE SEQUENCE [LARGE SCALE GENOMIC DNA]</scope>
    <source>
        <strain evidence="3 4">DSM 108380</strain>
    </source>
</reference>
<dbReference type="Proteomes" id="UP000566819">
    <property type="component" value="Unassembled WGS sequence"/>
</dbReference>
<gene>
    <name evidence="3" type="ORF">G7Y89_g15722</name>
</gene>
<comment type="caution">
    <text evidence="3">The sequence shown here is derived from an EMBL/GenBank/DDBJ whole genome shotgun (WGS) entry which is preliminary data.</text>
</comment>
<dbReference type="OrthoDB" id="5283326at2759"/>
<evidence type="ECO:0000313" key="3">
    <source>
        <dbReference type="EMBL" id="KAF4610397.1"/>
    </source>
</evidence>
<keyword evidence="1" id="KW-0732">Signal</keyword>
<dbReference type="EMBL" id="JAAMPI010002628">
    <property type="protein sequence ID" value="KAF4610397.1"/>
    <property type="molecule type" value="Genomic_DNA"/>
</dbReference>
<feature type="chain" id="PRO_5034304165" description="Glycoside hydrolase 131 catalytic N-terminal domain-containing protein" evidence="1">
    <location>
        <begin position="21"/>
        <end position="103"/>
    </location>
</feature>
<dbReference type="InterPro" id="IPR041524">
    <property type="entry name" value="GH131_N"/>
</dbReference>
<dbReference type="AlphaFoldDB" id="A0A8H4QG33"/>
<name>A0A8H4QG33_9HELO</name>
<dbReference type="Pfam" id="PF18271">
    <property type="entry name" value="GH131_N"/>
    <property type="match status" value="1"/>
</dbReference>
<feature type="domain" description="Glycoside hydrolase 131 catalytic N-terminal" evidence="2">
    <location>
        <begin position="25"/>
        <end position="86"/>
    </location>
</feature>
<evidence type="ECO:0000256" key="1">
    <source>
        <dbReference type="SAM" id="SignalP"/>
    </source>
</evidence>